<sequence length="95" mass="11502">MRKTATWMRQLDERLLEHLGEQDWSTPRMLSQHPRFEEMQVSRGRLRERLQMLADAGLVWRQHEDVYEITTWGQQYLSGELDAENQPRPRPERVL</sequence>
<dbReference type="InterPro" id="IPR036390">
    <property type="entry name" value="WH_DNA-bd_sf"/>
</dbReference>
<proteinExistence type="predicted"/>
<dbReference type="OrthoDB" id="285635at2157"/>
<dbReference type="STRING" id="355548.SAMN04487945_1472"/>
<dbReference type="Gene3D" id="1.10.10.10">
    <property type="entry name" value="Winged helix-like DNA-binding domain superfamily/Winged helix DNA-binding domain"/>
    <property type="match status" value="1"/>
</dbReference>
<keyword evidence="2" id="KW-1185">Reference proteome</keyword>
<gene>
    <name evidence="1" type="ORF">SAMN04487945_1472</name>
</gene>
<dbReference type="RefSeq" id="WP_089668689.1">
    <property type="nucleotide sequence ID" value="NZ_FOJA01000001.1"/>
</dbReference>
<dbReference type="Proteomes" id="UP000198518">
    <property type="component" value="Unassembled WGS sequence"/>
</dbReference>
<dbReference type="AlphaFoldDB" id="A0A1I0PA11"/>
<evidence type="ECO:0000313" key="1">
    <source>
        <dbReference type="EMBL" id="SEW10428.1"/>
    </source>
</evidence>
<accession>A0A1I0PA11</accession>
<dbReference type="EMBL" id="FOJA01000001">
    <property type="protein sequence ID" value="SEW10428.1"/>
    <property type="molecule type" value="Genomic_DNA"/>
</dbReference>
<evidence type="ECO:0000313" key="2">
    <source>
        <dbReference type="Proteomes" id="UP000198518"/>
    </source>
</evidence>
<dbReference type="InterPro" id="IPR036388">
    <property type="entry name" value="WH-like_DNA-bd_sf"/>
</dbReference>
<reference evidence="1 2" key="1">
    <citation type="submission" date="2016-10" db="EMBL/GenBank/DDBJ databases">
        <authorList>
            <person name="de Groot N.N."/>
        </authorList>
    </citation>
    <scope>NUCLEOTIDE SEQUENCE [LARGE SCALE GENOMIC DNA]</scope>
    <source>
        <strain evidence="1 2">CGMCC 1.5337</strain>
    </source>
</reference>
<dbReference type="SUPFAM" id="SSF46785">
    <property type="entry name" value="Winged helix' DNA-binding domain"/>
    <property type="match status" value="1"/>
</dbReference>
<protein>
    <submittedName>
        <fullName evidence="1">Uncharacterized protein</fullName>
    </submittedName>
</protein>
<name>A0A1I0PA11_9EURY</name>
<organism evidence="1 2">
    <name type="scientific">Halobacterium jilantaiense</name>
    <dbReference type="NCBI Taxonomy" id="355548"/>
    <lineage>
        <taxon>Archaea</taxon>
        <taxon>Methanobacteriati</taxon>
        <taxon>Methanobacteriota</taxon>
        <taxon>Stenosarchaea group</taxon>
        <taxon>Halobacteria</taxon>
        <taxon>Halobacteriales</taxon>
        <taxon>Halobacteriaceae</taxon>
        <taxon>Halobacterium</taxon>
    </lineage>
</organism>